<comment type="caution">
    <text evidence="2">The sequence shown here is derived from an EMBL/GenBank/DDBJ whole genome shotgun (WGS) entry which is preliminary data.</text>
</comment>
<evidence type="ECO:0000256" key="1">
    <source>
        <dbReference type="SAM" id="MobiDB-lite"/>
    </source>
</evidence>
<feature type="compositionally biased region" description="Low complexity" evidence="1">
    <location>
        <begin position="7"/>
        <end position="22"/>
    </location>
</feature>
<proteinExistence type="predicted"/>
<protein>
    <submittedName>
        <fullName evidence="2">Uncharacterized protein</fullName>
    </submittedName>
</protein>
<dbReference type="AlphaFoldDB" id="A0AAV9RI77"/>
<sequence>MPADVKAAVSNPASSSATAPSPRLAVDPPMPSSLVPAQDSMATPDELEEQLRFYACQLKSFRSISLLHHSPELNDKIREMEENYSTAVSQFYCRQPSFISDRLSAAAEQPTPSLQSAAAAEQPTPWLQGAAAGEQPMPFLRTLLLNSSRQVSKAVLRSLPQPPLHAVEGVRKGDASAHFIGGLADALTQVIGGLADTTAQVIRGPADSSAPDPELLLGFLCGFLSELFRTTGSQPDTSGPAHATEDLGDASVSAQALRVSAIPQLLLMPLSVPARSQVLLKPLRVSAIPQLLLTPLRIPGRSQVLLLPLRVWARPQVLLLPLRVSATPQVLPQGLPVVH</sequence>
<evidence type="ECO:0000313" key="2">
    <source>
        <dbReference type="EMBL" id="KAK5608613.1"/>
    </source>
</evidence>
<dbReference type="EMBL" id="JAHHUM010001796">
    <property type="protein sequence ID" value="KAK5608613.1"/>
    <property type="molecule type" value="Genomic_DNA"/>
</dbReference>
<feature type="region of interest" description="Disordered" evidence="1">
    <location>
        <begin position="1"/>
        <end position="43"/>
    </location>
</feature>
<dbReference type="Proteomes" id="UP001311232">
    <property type="component" value="Unassembled WGS sequence"/>
</dbReference>
<organism evidence="2 3">
    <name type="scientific">Crenichthys baileyi</name>
    <name type="common">White River springfish</name>
    <dbReference type="NCBI Taxonomy" id="28760"/>
    <lineage>
        <taxon>Eukaryota</taxon>
        <taxon>Metazoa</taxon>
        <taxon>Chordata</taxon>
        <taxon>Craniata</taxon>
        <taxon>Vertebrata</taxon>
        <taxon>Euteleostomi</taxon>
        <taxon>Actinopterygii</taxon>
        <taxon>Neopterygii</taxon>
        <taxon>Teleostei</taxon>
        <taxon>Neoteleostei</taxon>
        <taxon>Acanthomorphata</taxon>
        <taxon>Ovalentaria</taxon>
        <taxon>Atherinomorphae</taxon>
        <taxon>Cyprinodontiformes</taxon>
        <taxon>Goodeidae</taxon>
        <taxon>Crenichthys</taxon>
    </lineage>
</organism>
<accession>A0AAV9RI77</accession>
<keyword evidence="3" id="KW-1185">Reference proteome</keyword>
<name>A0AAV9RI77_9TELE</name>
<reference evidence="2 3" key="1">
    <citation type="submission" date="2021-06" db="EMBL/GenBank/DDBJ databases">
        <authorList>
            <person name="Palmer J.M."/>
        </authorList>
    </citation>
    <scope>NUCLEOTIDE SEQUENCE [LARGE SCALE GENOMIC DNA]</scope>
    <source>
        <strain evidence="2 3">MEX-2019</strain>
        <tissue evidence="2">Muscle</tissue>
    </source>
</reference>
<evidence type="ECO:0000313" key="3">
    <source>
        <dbReference type="Proteomes" id="UP001311232"/>
    </source>
</evidence>
<gene>
    <name evidence="2" type="ORF">CRENBAI_023088</name>
</gene>